<keyword evidence="2" id="KW-1185">Reference proteome</keyword>
<evidence type="ECO:0000313" key="1">
    <source>
        <dbReference type="EMBL" id="MCL6272688.1"/>
    </source>
</evidence>
<dbReference type="EMBL" id="JAMFMA010000001">
    <property type="protein sequence ID" value="MCL6272688.1"/>
    <property type="molecule type" value="Genomic_DNA"/>
</dbReference>
<organism evidence="1 2">
    <name type="scientific">Flagellimonas spongiicola</name>
    <dbReference type="NCBI Taxonomy" id="2942208"/>
    <lineage>
        <taxon>Bacteria</taxon>
        <taxon>Pseudomonadati</taxon>
        <taxon>Bacteroidota</taxon>
        <taxon>Flavobacteriia</taxon>
        <taxon>Flavobacteriales</taxon>
        <taxon>Flavobacteriaceae</taxon>
        <taxon>Flagellimonas</taxon>
    </lineage>
</organism>
<evidence type="ECO:0000313" key="2">
    <source>
        <dbReference type="Proteomes" id="UP001203607"/>
    </source>
</evidence>
<dbReference type="RefSeq" id="WP_249655873.1">
    <property type="nucleotide sequence ID" value="NZ_JAMFMA010000001.1"/>
</dbReference>
<name>A0ABT0PMT7_9FLAO</name>
<dbReference type="Proteomes" id="UP001203607">
    <property type="component" value="Unassembled WGS sequence"/>
</dbReference>
<comment type="caution">
    <text evidence="1">The sequence shown here is derived from an EMBL/GenBank/DDBJ whole genome shotgun (WGS) entry which is preliminary data.</text>
</comment>
<accession>A0ABT0PMT7</accession>
<proteinExistence type="predicted"/>
<protein>
    <submittedName>
        <fullName evidence="1">Uncharacterized protein</fullName>
    </submittedName>
</protein>
<reference evidence="1 2" key="1">
    <citation type="submission" date="2022-05" db="EMBL/GenBank/DDBJ databases">
        <authorList>
            <person name="Park J.-S."/>
        </authorList>
    </citation>
    <scope>NUCLEOTIDE SEQUENCE [LARGE SCALE GENOMIC DNA]</scope>
    <source>
        <strain evidence="1 2">2012CJ35-5</strain>
    </source>
</reference>
<gene>
    <name evidence="1" type="ORF">M3P19_01645</name>
</gene>
<sequence length="237" mass="26411">MKTRKVILLIVFILGIVSLLILSSFISRSACEYAHANLDYIKIKTEAAIGADNYEQSKYHAFKALNSIEKTRANFVDCGCNGTIESLEAALFYLKDATKAKSFSSSKRYLHTALENLEIGSKVLKVFEQDSIDSNVNQVLLDNTQDALNDHEVIILSDMDPIKSQVHNCLLGFESSLAKVVTDVDCKEAYAFISNIHEDAGETLLNTELSAHKKEYHNRVRTIAMSALNRLGKCNNE</sequence>